<keyword evidence="3" id="KW-0812">Transmembrane</keyword>
<keyword evidence="5" id="KW-0472">Membrane</keyword>
<evidence type="ECO:0000313" key="7">
    <source>
        <dbReference type="EMBL" id="KUG21542.1"/>
    </source>
</evidence>
<comment type="caution">
    <text evidence="7">The sequence shown here is derived from an EMBL/GenBank/DDBJ whole genome shotgun (WGS) entry which is preliminary data.</text>
</comment>
<protein>
    <submittedName>
        <fullName evidence="7">Methyl-accepting chemotaxis protein</fullName>
    </submittedName>
</protein>
<keyword evidence="4" id="KW-1133">Transmembrane helix</keyword>
<evidence type="ECO:0000256" key="4">
    <source>
        <dbReference type="ARBA" id="ARBA00022989"/>
    </source>
</evidence>
<name>A0A0W8FKT2_9ZZZZ</name>
<gene>
    <name evidence="7" type="ORF">ASZ90_008699</name>
</gene>
<dbReference type="Pfam" id="PF08269">
    <property type="entry name" value="dCache_2"/>
    <property type="match status" value="1"/>
</dbReference>
<feature type="domain" description="Single Cache" evidence="6">
    <location>
        <begin position="40"/>
        <end position="132"/>
    </location>
</feature>
<dbReference type="InterPro" id="IPR004010">
    <property type="entry name" value="Double_Cache_2"/>
</dbReference>
<evidence type="ECO:0000256" key="3">
    <source>
        <dbReference type="ARBA" id="ARBA00022692"/>
    </source>
</evidence>
<evidence type="ECO:0000256" key="1">
    <source>
        <dbReference type="ARBA" id="ARBA00004651"/>
    </source>
</evidence>
<proteinExistence type="predicted"/>
<dbReference type="InterPro" id="IPR033480">
    <property type="entry name" value="sCache_2"/>
</dbReference>
<keyword evidence="2" id="KW-1003">Cell membrane</keyword>
<dbReference type="Gene3D" id="3.30.450.20">
    <property type="entry name" value="PAS domain"/>
    <property type="match status" value="1"/>
</dbReference>
<dbReference type="SMART" id="SM01049">
    <property type="entry name" value="Cache_2"/>
    <property type="match status" value="1"/>
</dbReference>
<reference evidence="7" key="1">
    <citation type="journal article" date="2015" name="Proc. Natl. Acad. Sci. U.S.A.">
        <title>Networks of energetic and metabolic interactions define dynamics in microbial communities.</title>
        <authorList>
            <person name="Embree M."/>
            <person name="Liu J.K."/>
            <person name="Al-Bassam M.M."/>
            <person name="Zengler K."/>
        </authorList>
    </citation>
    <scope>NUCLEOTIDE SEQUENCE</scope>
</reference>
<sequence>MSKRHLQNYGIIGKTVLLVTLFFFMLTTGITNTCFAQTAQDKSIECYKEIAKTVVHATAWGLGEILKDVKTEENRIALIRAFISPIRFYPDKSGYFYGYDFKCVNIAHATQKDLQGKNLYDHKDVKGKYVIRELSAAAKKGGGFIEFYWVKPGTKGEKKKLGYVEPIPGTDYFIGTGVYLP</sequence>
<dbReference type="EMBL" id="LNQE01001051">
    <property type="protein sequence ID" value="KUG21542.1"/>
    <property type="molecule type" value="Genomic_DNA"/>
</dbReference>
<dbReference type="GO" id="GO:0005886">
    <property type="term" value="C:plasma membrane"/>
    <property type="evidence" value="ECO:0007669"/>
    <property type="project" value="UniProtKB-SubCell"/>
</dbReference>
<evidence type="ECO:0000259" key="6">
    <source>
        <dbReference type="SMART" id="SM01049"/>
    </source>
</evidence>
<evidence type="ECO:0000256" key="2">
    <source>
        <dbReference type="ARBA" id="ARBA00022475"/>
    </source>
</evidence>
<comment type="subcellular location">
    <subcellularLocation>
        <location evidence="1">Cell membrane</location>
        <topology evidence="1">Multi-pass membrane protein</topology>
    </subcellularLocation>
</comment>
<evidence type="ECO:0000256" key="5">
    <source>
        <dbReference type="ARBA" id="ARBA00023136"/>
    </source>
</evidence>
<dbReference type="AlphaFoldDB" id="A0A0W8FKT2"/>
<organism evidence="7">
    <name type="scientific">hydrocarbon metagenome</name>
    <dbReference type="NCBI Taxonomy" id="938273"/>
    <lineage>
        <taxon>unclassified sequences</taxon>
        <taxon>metagenomes</taxon>
        <taxon>ecological metagenomes</taxon>
    </lineage>
</organism>
<accession>A0A0W8FKT2</accession>